<reference evidence="2 3" key="1">
    <citation type="submission" date="2013-03" db="EMBL/GenBank/DDBJ databases">
        <authorList>
            <person name="Fiebig A."/>
            <person name="Goeker M."/>
            <person name="Klenk H.-P.P."/>
        </authorList>
    </citation>
    <scope>NUCLEOTIDE SEQUENCE [LARGE SCALE GENOMIC DNA]</scope>
    <source>
        <strain evidence="3">DSM 19469</strain>
    </source>
</reference>
<dbReference type="KEGG" id="red:roselon_01359"/>
<dbReference type="PANTHER" id="PTHR12526">
    <property type="entry name" value="GLYCOSYLTRANSFERASE"/>
    <property type="match status" value="1"/>
</dbReference>
<dbReference type="HOGENOM" id="CLU_061523_1_0_5"/>
<dbReference type="Gene3D" id="3.40.50.2000">
    <property type="entry name" value="Glycogen Phosphorylase B"/>
    <property type="match status" value="2"/>
</dbReference>
<evidence type="ECO:0000313" key="2">
    <source>
        <dbReference type="EMBL" id="AHM03747.1"/>
    </source>
</evidence>
<dbReference type="STRING" id="1294273.roselon_01359"/>
<keyword evidence="2" id="KW-0808">Transferase</keyword>
<evidence type="ECO:0000313" key="3">
    <source>
        <dbReference type="Proteomes" id="UP000019593"/>
    </source>
</evidence>
<dbReference type="EMBL" id="CP004372">
    <property type="protein sequence ID" value="AHM03747.1"/>
    <property type="molecule type" value="Genomic_DNA"/>
</dbReference>
<feature type="domain" description="Glycosyl transferase family 1" evidence="1">
    <location>
        <begin position="124"/>
        <end position="277"/>
    </location>
</feature>
<dbReference type="GO" id="GO:0016757">
    <property type="term" value="F:glycosyltransferase activity"/>
    <property type="evidence" value="ECO:0007669"/>
    <property type="project" value="InterPro"/>
</dbReference>
<dbReference type="InterPro" id="IPR001296">
    <property type="entry name" value="Glyco_trans_1"/>
</dbReference>
<evidence type="ECO:0000259" key="1">
    <source>
        <dbReference type="Pfam" id="PF00534"/>
    </source>
</evidence>
<keyword evidence="3" id="KW-1185">Reference proteome</keyword>
<name>W8S0R2_9RHOB</name>
<proteinExistence type="predicted"/>
<organism evidence="2 3">
    <name type="scientific">Roseicyclus elongatus DSM 19469</name>
    <dbReference type="NCBI Taxonomy" id="1294273"/>
    <lineage>
        <taxon>Bacteria</taxon>
        <taxon>Pseudomonadati</taxon>
        <taxon>Pseudomonadota</taxon>
        <taxon>Alphaproteobacteria</taxon>
        <taxon>Rhodobacterales</taxon>
        <taxon>Roseobacteraceae</taxon>
        <taxon>Roseicyclus</taxon>
    </lineage>
</organism>
<dbReference type="Pfam" id="PF00534">
    <property type="entry name" value="Glycos_transf_1"/>
    <property type="match status" value="1"/>
</dbReference>
<gene>
    <name evidence="2" type="ORF">roselon_01359</name>
</gene>
<accession>W8S0R2</accession>
<dbReference type="SUPFAM" id="SSF53756">
    <property type="entry name" value="UDP-Glycosyltransferase/glycogen phosphorylase"/>
    <property type="match status" value="1"/>
</dbReference>
<sequence length="310" mass="34111">MRHPVRGVEWQVGALSVRINRGDLVVVCGAPRTLSTLLVLLKARLKGARSIWWGQYWTAGASPRRQRMTMRLVHLADAILFYTDAEVARFHAEGWRHRGPVGSLNNGLDLTDVVRTRQPYQASARGRSLLFIGRLTAKADLGLAIHALARPELSDVTLHVIGDGDQRVQLRAQAEALNVADRIVWHGGTTDERRIGEVANRCAAFIYPGQVGLSLIHAMGYGLPCLVHGDSAQQMPEIAAFEDGKTGRMFERGSVESLAQAAVALLETPAEREAMAARCIQIVEDAYTTARMAERFLAFADRLMKAEPVE</sequence>
<protein>
    <submittedName>
        <fullName evidence="2">Glycosyltransferase</fullName>
    </submittedName>
</protein>
<dbReference type="eggNOG" id="COG0438">
    <property type="taxonomic scope" value="Bacteria"/>
</dbReference>
<dbReference type="CDD" id="cd03801">
    <property type="entry name" value="GT4_PimA-like"/>
    <property type="match status" value="1"/>
</dbReference>
<dbReference type="AlphaFoldDB" id="W8S0R2"/>
<dbReference type="Proteomes" id="UP000019593">
    <property type="component" value="Chromosome"/>
</dbReference>